<accession>A0A3B1DVG9</accession>
<reference evidence="1" key="1">
    <citation type="submission" date="2018-06" db="EMBL/GenBank/DDBJ databases">
        <authorList>
            <person name="Zhirakovskaya E."/>
        </authorList>
    </citation>
    <scope>NUCLEOTIDE SEQUENCE</scope>
</reference>
<dbReference type="EMBL" id="UOGJ01000076">
    <property type="protein sequence ID" value="VAX35995.1"/>
    <property type="molecule type" value="Genomic_DNA"/>
</dbReference>
<dbReference type="AlphaFoldDB" id="A0A3B1DVG9"/>
<feature type="non-terminal residue" evidence="1">
    <location>
        <position position="153"/>
    </location>
</feature>
<proteinExistence type="predicted"/>
<gene>
    <name evidence="1" type="ORF">MNBD_UNCLBAC01-1324</name>
</gene>
<name>A0A3B1DVG9_9ZZZZ</name>
<protein>
    <recommendedName>
        <fullName evidence="2">Mobile element protein</fullName>
    </recommendedName>
</protein>
<organism evidence="1">
    <name type="scientific">hydrothermal vent metagenome</name>
    <dbReference type="NCBI Taxonomy" id="652676"/>
    <lineage>
        <taxon>unclassified sequences</taxon>
        <taxon>metagenomes</taxon>
        <taxon>ecological metagenomes</taxon>
    </lineage>
</organism>
<evidence type="ECO:0008006" key="2">
    <source>
        <dbReference type="Google" id="ProtNLM"/>
    </source>
</evidence>
<sequence>MGRKSGELIILSDRKNYCGLIETACSEGAKQKDACEIIGITARTFQRWTKSDSIVEDQRLNNKTPTHNKLPESIKMEIIELINKKEYRSLTPHQINLIKRRIFNNEKIPHKDKIFSIFQPHTEWINKGKAGVPVELGLRVCIVEDASGYILNH</sequence>
<evidence type="ECO:0000313" key="1">
    <source>
        <dbReference type="EMBL" id="VAX35995.1"/>
    </source>
</evidence>